<keyword evidence="5 7" id="KW-0450">Lipoyl</keyword>
<dbReference type="GO" id="GO:0031405">
    <property type="term" value="F:lipoic acid binding"/>
    <property type="evidence" value="ECO:0007669"/>
    <property type="project" value="TreeGrafter"/>
</dbReference>
<dbReference type="RefSeq" id="WP_163109265.1">
    <property type="nucleotide sequence ID" value="NZ_JAAAWP010000001.1"/>
</dbReference>
<sequence>MTIEFILPDIGEGIVECELLEWLVSEGEHIEEDQPVAEVMTDKATVQIPAMHAGTVKKLYYAVGDIAKVHEPLFAMVTDDSSISADSVESEDARANLTSTDDKPQNTASENSGSENSNVGETRASSSTSAIEDFILPDIGEGIVECEIVKWNVQEGDSIEEDQAVVEVMTDKAVVEIPAKNAGTVHKLYHAQGDIAKVHTPLFALMVERSGTNLSGSELSESELSAPEVAKEQQANSVSSNKASTKSKAAARLETEAKWKDGEFEPPIAIPGRVLASPAVRRIAREQDLDLSEVSGSGKKGRILKTDVLELAKASQDAVSENTRSHASNTYELKSGTSSQQVTSANSNNNQATGGTRVEKVRGIQSAMAKQMAASVYTIPHFTVSDEVVMDNLIALRKNLKPEFEKKNVKLSFMPFFVKAMSLALTEFPVINSQLNDEGSEQTYFEDHNIGFAVDSKIGLLVPNIKGVQRLSLFDIAVQMQDIIEQARAGRVSGEHLKGGTISISNIGAIGGITATPVINKPEAAIVALGKTQKLPRFDDNDNVTAQNIMAVNWSGDHRIIDGATMVRFNNLWMSYLTSPEKMLMHLK</sequence>
<feature type="region of interest" description="Disordered" evidence="8">
    <location>
        <begin position="316"/>
        <end position="358"/>
    </location>
</feature>
<dbReference type="GO" id="GO:0005737">
    <property type="term" value="C:cytoplasm"/>
    <property type="evidence" value="ECO:0007669"/>
    <property type="project" value="TreeGrafter"/>
</dbReference>
<evidence type="ECO:0000256" key="3">
    <source>
        <dbReference type="ARBA" id="ARBA00011484"/>
    </source>
</evidence>
<organism evidence="11 12">
    <name type="scientific">Alteromonas hispanica</name>
    <dbReference type="NCBI Taxonomy" id="315421"/>
    <lineage>
        <taxon>Bacteria</taxon>
        <taxon>Pseudomonadati</taxon>
        <taxon>Pseudomonadota</taxon>
        <taxon>Gammaproteobacteria</taxon>
        <taxon>Alteromonadales</taxon>
        <taxon>Alteromonadaceae</taxon>
        <taxon>Alteromonas/Salinimonas group</taxon>
        <taxon>Alteromonas</taxon>
    </lineage>
</organism>
<dbReference type="Gene3D" id="4.10.320.10">
    <property type="entry name" value="E3-binding domain"/>
    <property type="match status" value="1"/>
</dbReference>
<dbReference type="InterPro" id="IPR004167">
    <property type="entry name" value="PSBD"/>
</dbReference>
<dbReference type="PROSITE" id="PS51826">
    <property type="entry name" value="PSBD"/>
    <property type="match status" value="1"/>
</dbReference>
<reference evidence="11 12" key="1">
    <citation type="submission" date="2020-01" db="EMBL/GenBank/DDBJ databases">
        <title>Genomes of bacteria type strains.</title>
        <authorList>
            <person name="Chen J."/>
            <person name="Zhu S."/>
            <person name="Yang J."/>
        </authorList>
    </citation>
    <scope>NUCLEOTIDE SEQUENCE [LARGE SCALE GENOMIC DNA]</scope>
    <source>
        <strain evidence="11 12">LMG 22958</strain>
    </source>
</reference>
<dbReference type="PROSITE" id="PS50968">
    <property type="entry name" value="BIOTINYL_LIPOYL"/>
    <property type="match status" value="2"/>
</dbReference>
<evidence type="ECO:0000259" key="9">
    <source>
        <dbReference type="PROSITE" id="PS50968"/>
    </source>
</evidence>
<evidence type="ECO:0000259" key="10">
    <source>
        <dbReference type="PROSITE" id="PS51826"/>
    </source>
</evidence>
<dbReference type="SUPFAM" id="SSF47005">
    <property type="entry name" value="Peripheral subunit-binding domain of 2-oxo acid dehydrogenase complex"/>
    <property type="match status" value="1"/>
</dbReference>
<dbReference type="FunFam" id="4.10.320.10:FF:000002">
    <property type="entry name" value="Dihydrolipoamide acetyltransferase component of pyruvate dehydrogenase complex"/>
    <property type="match status" value="1"/>
</dbReference>
<feature type="domain" description="Peripheral subunit-binding (PSBD)" evidence="10">
    <location>
        <begin position="275"/>
        <end position="312"/>
    </location>
</feature>
<evidence type="ECO:0000313" key="12">
    <source>
        <dbReference type="Proteomes" id="UP000478837"/>
    </source>
</evidence>
<keyword evidence="12" id="KW-1185">Reference proteome</keyword>
<dbReference type="CDD" id="cd06849">
    <property type="entry name" value="lipoyl_domain"/>
    <property type="match status" value="2"/>
</dbReference>
<proteinExistence type="inferred from homology"/>
<dbReference type="InterPro" id="IPR001078">
    <property type="entry name" value="2-oxoacid_DH_actylTfrase"/>
</dbReference>
<feature type="compositionally biased region" description="Low complexity" evidence="8">
    <location>
        <begin position="235"/>
        <end position="247"/>
    </location>
</feature>
<dbReference type="GO" id="GO:0016407">
    <property type="term" value="F:acetyltransferase activity"/>
    <property type="evidence" value="ECO:0007669"/>
    <property type="project" value="TreeGrafter"/>
</dbReference>
<feature type="region of interest" description="Disordered" evidence="8">
    <location>
        <begin position="215"/>
        <end position="247"/>
    </location>
</feature>
<comment type="caution">
    <text evidence="11">The sequence shown here is derived from an EMBL/GenBank/DDBJ whole genome shotgun (WGS) entry which is preliminary data.</text>
</comment>
<feature type="compositionally biased region" description="Low complexity" evidence="8">
    <location>
        <begin position="109"/>
        <end position="121"/>
    </location>
</feature>
<evidence type="ECO:0000256" key="6">
    <source>
        <dbReference type="ARBA" id="ARBA00023315"/>
    </source>
</evidence>
<accession>A0A6L9MPL7</accession>
<evidence type="ECO:0000256" key="1">
    <source>
        <dbReference type="ARBA" id="ARBA00001938"/>
    </source>
</evidence>
<evidence type="ECO:0000256" key="7">
    <source>
        <dbReference type="RuleBase" id="RU003423"/>
    </source>
</evidence>
<dbReference type="AlphaFoldDB" id="A0A6L9MPL7"/>
<evidence type="ECO:0000256" key="4">
    <source>
        <dbReference type="ARBA" id="ARBA00022679"/>
    </source>
</evidence>
<dbReference type="SUPFAM" id="SSF52777">
    <property type="entry name" value="CoA-dependent acyltransferases"/>
    <property type="match status" value="1"/>
</dbReference>
<evidence type="ECO:0000256" key="2">
    <source>
        <dbReference type="ARBA" id="ARBA00007317"/>
    </source>
</evidence>
<protein>
    <recommendedName>
        <fullName evidence="7">Dihydrolipoamide acetyltransferase component of pyruvate dehydrogenase complex</fullName>
        <ecNumber evidence="7">2.3.1.-</ecNumber>
    </recommendedName>
</protein>
<feature type="compositionally biased region" description="Low complexity" evidence="8">
    <location>
        <begin position="215"/>
        <end position="225"/>
    </location>
</feature>
<dbReference type="InterPro" id="IPR000089">
    <property type="entry name" value="Biotin_lipoyl"/>
</dbReference>
<gene>
    <name evidence="11" type="ORF">GTW09_00850</name>
</gene>
<keyword evidence="4 7" id="KW-0808">Transferase</keyword>
<dbReference type="InterPro" id="IPR003016">
    <property type="entry name" value="2-oxoA_DH_lipoyl-BS"/>
</dbReference>
<name>A0A6L9MPL7_9ALTE</name>
<evidence type="ECO:0000313" key="11">
    <source>
        <dbReference type="EMBL" id="NDW20078.1"/>
    </source>
</evidence>
<dbReference type="InterPro" id="IPR050743">
    <property type="entry name" value="2-oxoacid_DH_E2_comp"/>
</dbReference>
<dbReference type="Gene3D" id="3.30.559.10">
    <property type="entry name" value="Chloramphenicol acetyltransferase-like domain"/>
    <property type="match status" value="1"/>
</dbReference>
<dbReference type="InterPro" id="IPR023213">
    <property type="entry name" value="CAT-like_dom_sf"/>
</dbReference>
<dbReference type="Pfam" id="PF02817">
    <property type="entry name" value="E3_binding"/>
    <property type="match status" value="1"/>
</dbReference>
<comment type="cofactor">
    <cofactor evidence="1 7">
        <name>(R)-lipoate</name>
        <dbReference type="ChEBI" id="CHEBI:83088"/>
    </cofactor>
</comment>
<dbReference type="PANTHER" id="PTHR43178:SF5">
    <property type="entry name" value="LIPOAMIDE ACYLTRANSFERASE COMPONENT OF BRANCHED-CHAIN ALPHA-KETO ACID DEHYDROGENASE COMPLEX, MITOCHONDRIAL"/>
    <property type="match status" value="1"/>
</dbReference>
<dbReference type="InterPro" id="IPR011053">
    <property type="entry name" value="Single_hybrid_motif"/>
</dbReference>
<dbReference type="Pfam" id="PF00364">
    <property type="entry name" value="Biotin_lipoyl"/>
    <property type="match status" value="2"/>
</dbReference>
<feature type="domain" description="Lipoyl-binding" evidence="9">
    <location>
        <begin position="2"/>
        <end position="77"/>
    </location>
</feature>
<keyword evidence="6 7" id="KW-0012">Acyltransferase</keyword>
<feature type="domain" description="Lipoyl-binding" evidence="9">
    <location>
        <begin position="131"/>
        <end position="206"/>
    </location>
</feature>
<dbReference type="Proteomes" id="UP000478837">
    <property type="component" value="Unassembled WGS sequence"/>
</dbReference>
<dbReference type="PANTHER" id="PTHR43178">
    <property type="entry name" value="DIHYDROLIPOAMIDE ACETYLTRANSFERASE COMPONENT OF PYRUVATE DEHYDROGENASE COMPLEX"/>
    <property type="match status" value="1"/>
</dbReference>
<evidence type="ECO:0000256" key="8">
    <source>
        <dbReference type="SAM" id="MobiDB-lite"/>
    </source>
</evidence>
<dbReference type="EC" id="2.3.1.-" evidence="7"/>
<dbReference type="InterPro" id="IPR036625">
    <property type="entry name" value="E3-bd_dom_sf"/>
</dbReference>
<dbReference type="Gene3D" id="2.40.50.100">
    <property type="match status" value="2"/>
</dbReference>
<evidence type="ECO:0000256" key="5">
    <source>
        <dbReference type="ARBA" id="ARBA00022823"/>
    </source>
</evidence>
<dbReference type="Pfam" id="PF00198">
    <property type="entry name" value="2-oxoacid_dh"/>
    <property type="match status" value="1"/>
</dbReference>
<comment type="subunit">
    <text evidence="3">Forms a 24-polypeptide structural core with octahedral symmetry.</text>
</comment>
<feature type="compositionally biased region" description="Polar residues" evidence="8">
    <location>
        <begin position="317"/>
        <end position="354"/>
    </location>
</feature>
<dbReference type="PROSITE" id="PS00189">
    <property type="entry name" value="LIPOYL"/>
    <property type="match status" value="2"/>
</dbReference>
<feature type="region of interest" description="Disordered" evidence="8">
    <location>
        <begin position="86"/>
        <end position="127"/>
    </location>
</feature>
<dbReference type="SUPFAM" id="SSF51230">
    <property type="entry name" value="Single hybrid motif"/>
    <property type="match status" value="2"/>
</dbReference>
<dbReference type="EMBL" id="JAAAWP010000001">
    <property type="protein sequence ID" value="NDW20078.1"/>
    <property type="molecule type" value="Genomic_DNA"/>
</dbReference>
<dbReference type="FunFam" id="3.30.559.10:FF:000007">
    <property type="entry name" value="Dihydrolipoamide acetyltransferase component of pyruvate dehydrogenase complex"/>
    <property type="match status" value="1"/>
</dbReference>
<comment type="similarity">
    <text evidence="2 7">Belongs to the 2-oxoacid dehydrogenase family.</text>
</comment>